<dbReference type="Proteomes" id="UP001519332">
    <property type="component" value="Unassembled WGS sequence"/>
</dbReference>
<organism evidence="1 2">
    <name type="scientific">Kibdelosporangium banguiense</name>
    <dbReference type="NCBI Taxonomy" id="1365924"/>
    <lineage>
        <taxon>Bacteria</taxon>
        <taxon>Bacillati</taxon>
        <taxon>Actinomycetota</taxon>
        <taxon>Actinomycetes</taxon>
        <taxon>Pseudonocardiales</taxon>
        <taxon>Pseudonocardiaceae</taxon>
        <taxon>Kibdelosporangium</taxon>
    </lineage>
</organism>
<protein>
    <recommendedName>
        <fullName evidence="3">Diacylglycerol O-acyltransferase</fullName>
    </recommendedName>
</protein>
<keyword evidence="2" id="KW-1185">Reference proteome</keyword>
<evidence type="ECO:0008006" key="3">
    <source>
        <dbReference type="Google" id="ProtNLM"/>
    </source>
</evidence>
<name>A0ABS4TS56_9PSEU</name>
<dbReference type="EMBL" id="JAGINW010000001">
    <property type="protein sequence ID" value="MBP2327239.1"/>
    <property type="molecule type" value="Genomic_DNA"/>
</dbReference>
<comment type="caution">
    <text evidence="1">The sequence shown here is derived from an EMBL/GenBank/DDBJ whole genome shotgun (WGS) entry which is preliminary data.</text>
</comment>
<accession>A0ABS4TS56</accession>
<reference evidence="1 2" key="1">
    <citation type="submission" date="2021-03" db="EMBL/GenBank/DDBJ databases">
        <title>Sequencing the genomes of 1000 actinobacteria strains.</title>
        <authorList>
            <person name="Klenk H.-P."/>
        </authorList>
    </citation>
    <scope>NUCLEOTIDE SEQUENCE [LARGE SCALE GENOMIC DNA]</scope>
    <source>
        <strain evidence="1 2">DSM 46670</strain>
    </source>
</reference>
<proteinExistence type="predicted"/>
<dbReference type="RefSeq" id="WP_209644213.1">
    <property type="nucleotide sequence ID" value="NZ_JAGINW010000001.1"/>
</dbReference>
<evidence type="ECO:0000313" key="1">
    <source>
        <dbReference type="EMBL" id="MBP2327239.1"/>
    </source>
</evidence>
<gene>
    <name evidence="1" type="ORF">JOF56_007624</name>
</gene>
<sequence length="424" mass="46725">MVDRLNATDEMLVGSSAALGSARIIQVLWRFGTEVPGSALAAEWERLNRGRLSRRPASAMLPGARRKWRQASNTELLHVDSQPLADRDVLGWLDRQVSVPLQVESNELWRLAAVPYREGTLVSLTVPHFRADGLGVFAALRPRAPRLMPRSDLRDDVFEAVGQATRAFTGTLRWLGDPARRNAAMAALRNGHSGQTKVSEPRFFVSAVFDVDADEWQKRAEEHGGTTNSLFVEIAANLVRARVPVDRAEINVGIPVNLRKNDEDSRANALVVVPLAVAAGEPRHVDLTETRQRTKFLLQDTGDHSGTLVPEALWHLLPRRLANRLKAPGAQQTDVVASNFGEVSEDVVRFAGHRAESMALRTMNVPGLVPERARLRGSLCLVRVGDRLTVTATGMPDQFGDAETFSQVVADELAAWGLVAQRWY</sequence>
<evidence type="ECO:0000313" key="2">
    <source>
        <dbReference type="Proteomes" id="UP001519332"/>
    </source>
</evidence>